<dbReference type="Proteomes" id="UP000678393">
    <property type="component" value="Unassembled WGS sequence"/>
</dbReference>
<protein>
    <recommendedName>
        <fullName evidence="5">OPA3-like protein</fullName>
    </recommendedName>
</protein>
<accession>A0A8S3ZMN1</accession>
<evidence type="ECO:0000256" key="2">
    <source>
        <dbReference type="ARBA" id="ARBA00023054"/>
    </source>
</evidence>
<dbReference type="Pfam" id="PF07047">
    <property type="entry name" value="OPA3"/>
    <property type="match status" value="1"/>
</dbReference>
<dbReference type="PANTHER" id="PTHR12499:SF0">
    <property type="entry name" value="OPTIC ATROPHY 3 PROTEIN"/>
    <property type="match status" value="1"/>
</dbReference>
<dbReference type="AlphaFoldDB" id="A0A8S3ZMN1"/>
<dbReference type="InterPro" id="IPR010754">
    <property type="entry name" value="OPA3-like"/>
</dbReference>
<dbReference type="GO" id="GO:0005739">
    <property type="term" value="C:mitochondrion"/>
    <property type="evidence" value="ECO:0007669"/>
    <property type="project" value="TreeGrafter"/>
</dbReference>
<organism evidence="3 4">
    <name type="scientific">Candidula unifasciata</name>
    <dbReference type="NCBI Taxonomy" id="100452"/>
    <lineage>
        <taxon>Eukaryota</taxon>
        <taxon>Metazoa</taxon>
        <taxon>Spiralia</taxon>
        <taxon>Lophotrochozoa</taxon>
        <taxon>Mollusca</taxon>
        <taxon>Gastropoda</taxon>
        <taxon>Heterobranchia</taxon>
        <taxon>Euthyneura</taxon>
        <taxon>Panpulmonata</taxon>
        <taxon>Eupulmonata</taxon>
        <taxon>Stylommatophora</taxon>
        <taxon>Helicina</taxon>
        <taxon>Helicoidea</taxon>
        <taxon>Geomitridae</taxon>
        <taxon>Candidula</taxon>
    </lineage>
</organism>
<sequence>MAPFPLIKLGYLAVKQISKPIANCIKKKCKNQHNFFRKKNICMPPAQFYHYEVNVRLRILSLGQAQTVDKLSQKEATELGSEMLGESVIFLMAVLVLTLEYARAARKEAANEDKIKQEKKQFLCKIRDLETVTEIQAAQIRELQHRLNLLYTTKHESQSSVLGLAQKLIGQTDKTGTSR</sequence>
<gene>
    <name evidence="3" type="ORF">CUNI_LOCUS13429</name>
</gene>
<evidence type="ECO:0000313" key="3">
    <source>
        <dbReference type="EMBL" id="CAG5127871.1"/>
    </source>
</evidence>
<dbReference type="PANTHER" id="PTHR12499">
    <property type="entry name" value="OPTIC ATROPHY 3 PROTEIN OPA3"/>
    <property type="match status" value="1"/>
</dbReference>
<evidence type="ECO:0008006" key="5">
    <source>
        <dbReference type="Google" id="ProtNLM"/>
    </source>
</evidence>
<dbReference type="GO" id="GO:0019216">
    <property type="term" value="P:regulation of lipid metabolic process"/>
    <property type="evidence" value="ECO:0007669"/>
    <property type="project" value="TreeGrafter"/>
</dbReference>
<name>A0A8S3ZMN1_9EUPU</name>
<comment type="caution">
    <text evidence="3">The sequence shown here is derived from an EMBL/GenBank/DDBJ whole genome shotgun (WGS) entry which is preliminary data.</text>
</comment>
<dbReference type="OrthoDB" id="2129069at2759"/>
<proteinExistence type="inferred from homology"/>
<dbReference type="EMBL" id="CAJHNH020002829">
    <property type="protein sequence ID" value="CAG5127871.1"/>
    <property type="molecule type" value="Genomic_DNA"/>
</dbReference>
<keyword evidence="2" id="KW-0175">Coiled coil</keyword>
<evidence type="ECO:0000256" key="1">
    <source>
        <dbReference type="ARBA" id="ARBA00007584"/>
    </source>
</evidence>
<comment type="similarity">
    <text evidence="1">Belongs to the OPA3 family.</text>
</comment>
<evidence type="ECO:0000313" key="4">
    <source>
        <dbReference type="Proteomes" id="UP000678393"/>
    </source>
</evidence>
<reference evidence="3" key="1">
    <citation type="submission" date="2021-04" db="EMBL/GenBank/DDBJ databases">
        <authorList>
            <consortium name="Molecular Ecology Group"/>
        </authorList>
    </citation>
    <scope>NUCLEOTIDE SEQUENCE</scope>
</reference>
<keyword evidence="4" id="KW-1185">Reference proteome</keyword>